<protein>
    <recommendedName>
        <fullName evidence="2">DUF4283 domain-containing protein</fullName>
    </recommendedName>
</protein>
<dbReference type="AlphaFoldDB" id="A0A2N9FGX7"/>
<evidence type="ECO:0000313" key="3">
    <source>
        <dbReference type="EMBL" id="SPC86423.1"/>
    </source>
</evidence>
<gene>
    <name evidence="3" type="ORF">FSB_LOCUS14305</name>
</gene>
<keyword evidence="1" id="KW-1133">Transmembrane helix</keyword>
<feature type="transmembrane region" description="Helical" evidence="1">
    <location>
        <begin position="127"/>
        <end position="145"/>
    </location>
</feature>
<feature type="domain" description="DUF4283" evidence="2">
    <location>
        <begin position="31"/>
        <end position="97"/>
    </location>
</feature>
<reference evidence="3" key="1">
    <citation type="submission" date="2018-02" db="EMBL/GenBank/DDBJ databases">
        <authorList>
            <person name="Cohen D.B."/>
            <person name="Kent A.D."/>
        </authorList>
    </citation>
    <scope>NUCLEOTIDE SEQUENCE</scope>
</reference>
<dbReference type="Pfam" id="PF14111">
    <property type="entry name" value="DUF4283"/>
    <property type="match status" value="1"/>
</dbReference>
<keyword evidence="1" id="KW-0812">Transmembrane</keyword>
<name>A0A2N9FGX7_FAGSY</name>
<keyword evidence="1" id="KW-0472">Membrane</keyword>
<proteinExistence type="predicted"/>
<dbReference type="InterPro" id="IPR025558">
    <property type="entry name" value="DUF4283"/>
</dbReference>
<dbReference type="EMBL" id="OIVN01000848">
    <property type="protein sequence ID" value="SPC86423.1"/>
    <property type="molecule type" value="Genomic_DNA"/>
</dbReference>
<organism evidence="3">
    <name type="scientific">Fagus sylvatica</name>
    <name type="common">Beechnut</name>
    <dbReference type="NCBI Taxonomy" id="28930"/>
    <lineage>
        <taxon>Eukaryota</taxon>
        <taxon>Viridiplantae</taxon>
        <taxon>Streptophyta</taxon>
        <taxon>Embryophyta</taxon>
        <taxon>Tracheophyta</taxon>
        <taxon>Spermatophyta</taxon>
        <taxon>Magnoliopsida</taxon>
        <taxon>eudicotyledons</taxon>
        <taxon>Gunneridae</taxon>
        <taxon>Pentapetalae</taxon>
        <taxon>rosids</taxon>
        <taxon>fabids</taxon>
        <taxon>Fagales</taxon>
        <taxon>Fagaceae</taxon>
        <taxon>Fagus</taxon>
    </lineage>
</organism>
<sequence length="211" mass="23307">MMKALMKRLRNILEGMASVRLSKETKLLIRSKWATALIVKVFGKSVGYHYLHSRILNLWKPAGRLECVDLGKDFFLIRFGLVDDFDFVLKNGPWFIAAAVQEEKKSTLHLGLKKGAWILCIAEGKALLSWLGLLAALAGLAGFAGCGPAGFAGWALLVGLLPCSFQQPACCYCFIFLFLLLFHGKLLGALCPLYSRLACELIKALLEPQFV</sequence>
<accession>A0A2N9FGX7</accession>
<evidence type="ECO:0000256" key="1">
    <source>
        <dbReference type="SAM" id="Phobius"/>
    </source>
</evidence>
<evidence type="ECO:0000259" key="2">
    <source>
        <dbReference type="Pfam" id="PF14111"/>
    </source>
</evidence>